<keyword evidence="3" id="KW-1185">Reference proteome</keyword>
<dbReference type="PANTHER" id="PTHR33221">
    <property type="entry name" value="WINGED HELIX-TURN-HELIX TRANSCRIPTIONAL REGULATOR, RRF2 FAMILY"/>
    <property type="match status" value="1"/>
</dbReference>
<dbReference type="NCBIfam" id="TIGR00738">
    <property type="entry name" value="rrf2_super"/>
    <property type="match status" value="1"/>
</dbReference>
<proteinExistence type="predicted"/>
<protein>
    <submittedName>
        <fullName evidence="2">Rrf2 family transcriptional regulator</fullName>
    </submittedName>
</protein>
<comment type="caution">
    <text evidence="2">The sequence shown here is derived from an EMBL/GenBank/DDBJ whole genome shotgun (WGS) entry which is preliminary data.</text>
</comment>
<dbReference type="InterPro" id="IPR000944">
    <property type="entry name" value="Tscrpt_reg_Rrf2"/>
</dbReference>
<dbReference type="InterPro" id="IPR030489">
    <property type="entry name" value="TR_Rrf2-type_CS"/>
</dbReference>
<dbReference type="RefSeq" id="WP_284358555.1">
    <property type="nucleotide sequence ID" value="NZ_BPFZ01000001.1"/>
</dbReference>
<dbReference type="InterPro" id="IPR036388">
    <property type="entry name" value="WH-like_DNA-bd_sf"/>
</dbReference>
<name>A0ABQ4PSW5_9PROT</name>
<accession>A0ABQ4PSW5</accession>
<dbReference type="Gene3D" id="1.10.10.10">
    <property type="entry name" value="Winged helix-like DNA-binding domain superfamily/Winged helix DNA-binding domain"/>
    <property type="match status" value="1"/>
</dbReference>
<sequence length="164" mass="17807">MELTTKGRYAVMAMVDLATNSASACQAVKSITLADIARRQEISQSYLEQLFARLRRHGLVDSTRGPGGGYRLAMPAEAIAIATIMAAVEEPLEITRCEAHNRIGCLSGGRRCLTHDLWDELSRHIRAFLGALTLADVVSRQVSKNQLSKNYDSIGPLSLVAAPP</sequence>
<evidence type="ECO:0000313" key="3">
    <source>
        <dbReference type="Proteomes" id="UP001161064"/>
    </source>
</evidence>
<dbReference type="Pfam" id="PF02082">
    <property type="entry name" value="Rrf2"/>
    <property type="match status" value="1"/>
</dbReference>
<reference evidence="2" key="1">
    <citation type="submission" date="2021-05" db="EMBL/GenBank/DDBJ databases">
        <authorList>
            <person name="Tanabe Y."/>
        </authorList>
    </citation>
    <scope>NUCLEOTIDE SEQUENCE</scope>
    <source>
        <strain evidence="2">BOTRYCO-1</strain>
    </source>
</reference>
<evidence type="ECO:0000256" key="1">
    <source>
        <dbReference type="ARBA" id="ARBA00023125"/>
    </source>
</evidence>
<dbReference type="PROSITE" id="PS01332">
    <property type="entry name" value="HTH_RRF2_1"/>
    <property type="match status" value="1"/>
</dbReference>
<organism evidence="2 3">
    <name type="scientific">Candidatus Phycosocius spiralis</name>
    <dbReference type="NCBI Taxonomy" id="2815099"/>
    <lineage>
        <taxon>Bacteria</taxon>
        <taxon>Pseudomonadati</taxon>
        <taxon>Pseudomonadota</taxon>
        <taxon>Alphaproteobacteria</taxon>
        <taxon>Caulobacterales</taxon>
        <taxon>Caulobacterales incertae sedis</taxon>
        <taxon>Candidatus Phycosocius</taxon>
    </lineage>
</organism>
<dbReference type="Proteomes" id="UP001161064">
    <property type="component" value="Unassembled WGS sequence"/>
</dbReference>
<gene>
    <name evidence="2" type="ORF">PsB1_0243</name>
</gene>
<dbReference type="SUPFAM" id="SSF46785">
    <property type="entry name" value="Winged helix' DNA-binding domain"/>
    <property type="match status" value="1"/>
</dbReference>
<dbReference type="PROSITE" id="PS51197">
    <property type="entry name" value="HTH_RRF2_2"/>
    <property type="match status" value="1"/>
</dbReference>
<evidence type="ECO:0000313" key="2">
    <source>
        <dbReference type="EMBL" id="GIU66089.1"/>
    </source>
</evidence>
<dbReference type="InterPro" id="IPR036390">
    <property type="entry name" value="WH_DNA-bd_sf"/>
</dbReference>
<dbReference type="PANTHER" id="PTHR33221:SF5">
    <property type="entry name" value="HTH-TYPE TRANSCRIPTIONAL REGULATOR ISCR"/>
    <property type="match status" value="1"/>
</dbReference>
<reference evidence="2" key="2">
    <citation type="journal article" date="2023" name="ISME Commun">
        <title>Characterization of a bloom-associated alphaproteobacterial lineage, 'Candidatus Phycosocius': insights into freshwater algal-bacterial interactions.</title>
        <authorList>
            <person name="Tanabe Y."/>
            <person name="Yamaguchi H."/>
            <person name="Yoshida M."/>
            <person name="Kai A."/>
            <person name="Okazaki Y."/>
        </authorList>
    </citation>
    <scope>NUCLEOTIDE SEQUENCE</scope>
    <source>
        <strain evidence="2">BOTRYCO-1</strain>
    </source>
</reference>
<dbReference type="EMBL" id="BPFZ01000001">
    <property type="protein sequence ID" value="GIU66089.1"/>
    <property type="molecule type" value="Genomic_DNA"/>
</dbReference>
<keyword evidence="1" id="KW-0238">DNA-binding</keyword>